<reference evidence="1 2" key="1">
    <citation type="submission" date="2014-04" db="EMBL/GenBank/DDBJ databases">
        <title>Evolutionary Origins and Diversification of the Mycorrhizal Mutualists.</title>
        <authorList>
            <consortium name="DOE Joint Genome Institute"/>
            <consortium name="Mycorrhizal Genomics Consortium"/>
            <person name="Kohler A."/>
            <person name="Kuo A."/>
            <person name="Nagy L.G."/>
            <person name="Floudas D."/>
            <person name="Copeland A."/>
            <person name="Barry K.W."/>
            <person name="Cichocki N."/>
            <person name="Veneault-Fourrey C."/>
            <person name="LaButti K."/>
            <person name="Lindquist E.A."/>
            <person name="Lipzen A."/>
            <person name="Lundell T."/>
            <person name="Morin E."/>
            <person name="Murat C."/>
            <person name="Riley R."/>
            <person name="Ohm R."/>
            <person name="Sun H."/>
            <person name="Tunlid A."/>
            <person name="Henrissat B."/>
            <person name="Grigoriev I.V."/>
            <person name="Hibbett D.S."/>
            <person name="Martin F."/>
        </authorList>
    </citation>
    <scope>NUCLEOTIDE SEQUENCE [LARGE SCALE GENOMIC DNA]</scope>
    <source>
        <strain evidence="1 2">MD-312</strain>
    </source>
</reference>
<evidence type="ECO:0000313" key="2">
    <source>
        <dbReference type="Proteomes" id="UP000053820"/>
    </source>
</evidence>
<accession>A0A0C9W7L7</accession>
<dbReference type="EMBL" id="KN839907">
    <property type="protein sequence ID" value="KIJ58876.1"/>
    <property type="molecule type" value="Genomic_DNA"/>
</dbReference>
<proteinExistence type="predicted"/>
<organism evidence="1 2">
    <name type="scientific">Hydnomerulius pinastri MD-312</name>
    <dbReference type="NCBI Taxonomy" id="994086"/>
    <lineage>
        <taxon>Eukaryota</taxon>
        <taxon>Fungi</taxon>
        <taxon>Dikarya</taxon>
        <taxon>Basidiomycota</taxon>
        <taxon>Agaricomycotina</taxon>
        <taxon>Agaricomycetes</taxon>
        <taxon>Agaricomycetidae</taxon>
        <taxon>Boletales</taxon>
        <taxon>Boletales incertae sedis</taxon>
        <taxon>Leucogyrophana</taxon>
    </lineage>
</organism>
<dbReference type="HOGENOM" id="CLU_006344_2_0_1"/>
<dbReference type="Proteomes" id="UP000053820">
    <property type="component" value="Unassembled WGS sequence"/>
</dbReference>
<name>A0A0C9W7L7_9AGAM</name>
<dbReference type="InterPro" id="IPR041078">
    <property type="entry name" value="Plavaka"/>
</dbReference>
<feature type="non-terminal residue" evidence="1">
    <location>
        <position position="1"/>
    </location>
</feature>
<protein>
    <submittedName>
        <fullName evidence="1">Uncharacterized protein</fullName>
    </submittedName>
</protein>
<gene>
    <name evidence="1" type="ORF">HYDPIDRAFT_54433</name>
</gene>
<evidence type="ECO:0000313" key="1">
    <source>
        <dbReference type="EMBL" id="KIJ58876.1"/>
    </source>
</evidence>
<dbReference type="AlphaFoldDB" id="A0A0C9W7L7"/>
<keyword evidence="2" id="KW-1185">Reference proteome</keyword>
<feature type="non-terminal residue" evidence="1">
    <location>
        <position position="224"/>
    </location>
</feature>
<sequence length="224" mass="24798">CIYDKWLSGDRAWRIQDALPSGSTVLGVVLSSDKMNISIMFSNCMAHPVLISLANIDVSIHSKTSLHTYLLLVLLPISNCSLCGIMMNNPVSNLCYCFTPLASWIADTPKESLLSATSSKVSPVTTATFKQFGNSFRHPAHTGESTLAAISTTYAQHKPSDFKPFLKVIKPYRLNGAVEPFWKGWALSGPSEFLTPKPLHHFHCMFWDHDAKWCIAAVRPAELD</sequence>
<dbReference type="Pfam" id="PF18759">
    <property type="entry name" value="Plavaka"/>
    <property type="match status" value="2"/>
</dbReference>
<dbReference type="OrthoDB" id="3232941at2759"/>